<feature type="coiled-coil region" evidence="1">
    <location>
        <begin position="77"/>
        <end position="104"/>
    </location>
</feature>
<keyword evidence="2" id="KW-0812">Transmembrane</keyword>
<dbReference type="OrthoDB" id="6425055at2"/>
<dbReference type="AlphaFoldDB" id="A0A9X8P5R9"/>
<keyword evidence="4" id="KW-1185">Reference proteome</keyword>
<reference evidence="3 4" key="1">
    <citation type="journal article" date="2018" name="Syst. Appl. Microbiol.">
        <title>Pectobacterium zantedeschiae sp. nov. a new species of a soft rot pathogen isolated from Calla lily (Zantedeschia spp.).</title>
        <authorList>
            <person name="Waleron M."/>
            <person name="Misztak A."/>
            <person name="Waleron M."/>
            <person name="Franczuk M."/>
            <person name="Jonca J."/>
            <person name="Wielgomas B."/>
            <person name="Mikicinski A."/>
            <person name="Popovic T."/>
            <person name="Waleron K."/>
        </authorList>
    </citation>
    <scope>NUCLEOTIDE SEQUENCE [LARGE SCALE GENOMIC DNA]</scope>
    <source>
        <strain evidence="3 4">9M</strain>
    </source>
</reference>
<dbReference type="Proteomes" id="UP001138460">
    <property type="component" value="Unassembled WGS sequence"/>
</dbReference>
<dbReference type="InterPro" id="IPR004929">
    <property type="entry name" value="I-spanin"/>
</dbReference>
<evidence type="ECO:0000313" key="4">
    <source>
        <dbReference type="Proteomes" id="UP001138460"/>
    </source>
</evidence>
<protein>
    <submittedName>
        <fullName evidence="3">Lysis protein</fullName>
    </submittedName>
</protein>
<evidence type="ECO:0000256" key="2">
    <source>
        <dbReference type="SAM" id="Phobius"/>
    </source>
</evidence>
<dbReference type="Pfam" id="PF03245">
    <property type="entry name" value="Phage_lysis"/>
    <property type="match status" value="1"/>
</dbReference>
<dbReference type="GO" id="GO:0044659">
    <property type="term" value="P:viral release from host cell by cytolysis"/>
    <property type="evidence" value="ECO:0007669"/>
    <property type="project" value="InterPro"/>
</dbReference>
<gene>
    <name evidence="3" type="ORF">CLR69_06280</name>
</gene>
<feature type="transmembrane region" description="Helical" evidence="2">
    <location>
        <begin position="7"/>
        <end position="29"/>
    </location>
</feature>
<sequence length="176" mass="19045">MSIIPNWKIAAVSLVAGIIAGGSFCWWIVSTNYDADIATLKTEHALVLKSVSDKATADSEAARNREHNFQQQIAALDAKSTKERKDAKREADRLRNDIVSGKRRVQFASAALATCEQSAGAVRSASSMGNATALRLSPVAGRNILDIRAGIKDDQSKLLYLHGYIRGLQQQGIIAH</sequence>
<keyword evidence="2" id="KW-1133">Transmembrane helix</keyword>
<evidence type="ECO:0000256" key="1">
    <source>
        <dbReference type="SAM" id="Coils"/>
    </source>
</evidence>
<dbReference type="EMBL" id="NWTM01000001">
    <property type="protein sequence ID" value="RYC44620.1"/>
    <property type="molecule type" value="Genomic_DNA"/>
</dbReference>
<dbReference type="RefSeq" id="WP_129711376.1">
    <property type="nucleotide sequence ID" value="NZ_JBEHFA010000003.1"/>
</dbReference>
<accession>A0A9X8P5R9</accession>
<keyword evidence="1" id="KW-0175">Coiled coil</keyword>
<comment type="caution">
    <text evidence="3">The sequence shown here is derived from an EMBL/GenBank/DDBJ whole genome shotgun (WGS) entry which is preliminary data.</text>
</comment>
<keyword evidence="2" id="KW-0472">Membrane</keyword>
<proteinExistence type="predicted"/>
<name>A0A9X8P5R9_9GAMM</name>
<evidence type="ECO:0000313" key="3">
    <source>
        <dbReference type="EMBL" id="RYC44620.1"/>
    </source>
</evidence>
<organism evidence="3 4">
    <name type="scientific">Pectobacterium zantedeschiae</name>
    <dbReference type="NCBI Taxonomy" id="2034769"/>
    <lineage>
        <taxon>Bacteria</taxon>
        <taxon>Pseudomonadati</taxon>
        <taxon>Pseudomonadota</taxon>
        <taxon>Gammaproteobacteria</taxon>
        <taxon>Enterobacterales</taxon>
        <taxon>Pectobacteriaceae</taxon>
        <taxon>Pectobacterium</taxon>
    </lineage>
</organism>